<evidence type="ECO:0000313" key="3">
    <source>
        <dbReference type="EMBL" id="CAB0042270.1"/>
    </source>
</evidence>
<protein>
    <submittedName>
        <fullName evidence="3">Uncharacterized protein</fullName>
    </submittedName>
</protein>
<name>A0A6H5IZ80_9HYME</name>
<evidence type="ECO:0000256" key="1">
    <source>
        <dbReference type="SAM" id="MobiDB-lite"/>
    </source>
</evidence>
<keyword evidence="4" id="KW-1185">Reference proteome</keyword>
<evidence type="ECO:0000313" key="4">
    <source>
        <dbReference type="Proteomes" id="UP000479190"/>
    </source>
</evidence>
<gene>
    <name evidence="3" type="ORF">TBRA_LOCUS13900</name>
</gene>
<dbReference type="AlphaFoldDB" id="A0A6H5IZ80"/>
<keyword evidence="2" id="KW-0812">Transmembrane</keyword>
<sequence>MSTLFCTKSSTFSFTLNTTPYALLLVGNVRLTEAHEKWRSLLKEYREQADIKKCFEEGPEGFPWTPLWPYFEAMSFVETTNEEDTLSISSIENFPDVGEIFGLFGKDEDSLDSFPDFGALVAAPSSVDVVEPEVIDIDDDPVELEIIVLDDDDADIISMLAFALAFRSTQTNACATPKWPGIRASETSSNNRISVIFVREVTTQVSRPTPSHESGKNFPRFLICHLASPSRFFLASSMMSENSVGQRASTRSSDIGLHPLGYHLGAEGSVLFLVLALFLLNDALRWPTSALGVLAFGLHLAGILLNLGRRVIGEYFTLQEAAYSRGPTVYSGIRTTSGSGSTSPSEKSRMKFPPVGIEPAPSAQRWFSR</sequence>
<dbReference type="Proteomes" id="UP000479190">
    <property type="component" value="Unassembled WGS sequence"/>
</dbReference>
<proteinExistence type="predicted"/>
<accession>A0A6H5IZ80</accession>
<keyword evidence="2" id="KW-0472">Membrane</keyword>
<feature type="compositionally biased region" description="Low complexity" evidence="1">
    <location>
        <begin position="334"/>
        <end position="345"/>
    </location>
</feature>
<reference evidence="3 4" key="1">
    <citation type="submission" date="2020-02" db="EMBL/GenBank/DDBJ databases">
        <authorList>
            <person name="Ferguson B K."/>
        </authorList>
    </citation>
    <scope>NUCLEOTIDE SEQUENCE [LARGE SCALE GENOMIC DNA]</scope>
</reference>
<evidence type="ECO:0000256" key="2">
    <source>
        <dbReference type="SAM" id="Phobius"/>
    </source>
</evidence>
<feature type="region of interest" description="Disordered" evidence="1">
    <location>
        <begin position="334"/>
        <end position="369"/>
    </location>
</feature>
<dbReference type="EMBL" id="CADCXV010001175">
    <property type="protein sequence ID" value="CAB0042270.1"/>
    <property type="molecule type" value="Genomic_DNA"/>
</dbReference>
<feature type="transmembrane region" description="Helical" evidence="2">
    <location>
        <begin position="286"/>
        <end position="307"/>
    </location>
</feature>
<organism evidence="3 4">
    <name type="scientific">Trichogramma brassicae</name>
    <dbReference type="NCBI Taxonomy" id="86971"/>
    <lineage>
        <taxon>Eukaryota</taxon>
        <taxon>Metazoa</taxon>
        <taxon>Ecdysozoa</taxon>
        <taxon>Arthropoda</taxon>
        <taxon>Hexapoda</taxon>
        <taxon>Insecta</taxon>
        <taxon>Pterygota</taxon>
        <taxon>Neoptera</taxon>
        <taxon>Endopterygota</taxon>
        <taxon>Hymenoptera</taxon>
        <taxon>Apocrita</taxon>
        <taxon>Proctotrupomorpha</taxon>
        <taxon>Chalcidoidea</taxon>
        <taxon>Trichogrammatidae</taxon>
        <taxon>Trichogramma</taxon>
    </lineage>
</organism>
<keyword evidence="2" id="KW-1133">Transmembrane helix</keyword>